<name>A0ABT8KMG1_9BACT</name>
<dbReference type="InterPro" id="IPR023393">
    <property type="entry name" value="START-like_dom_sf"/>
</dbReference>
<comment type="caution">
    <text evidence="3">The sequence shown here is derived from an EMBL/GenBank/DDBJ whole genome shotgun (WGS) entry which is preliminary data.</text>
</comment>
<evidence type="ECO:0000313" key="3">
    <source>
        <dbReference type="EMBL" id="MDN5201905.1"/>
    </source>
</evidence>
<dbReference type="Gene3D" id="3.30.530.20">
    <property type="match status" value="1"/>
</dbReference>
<organism evidence="3 4">
    <name type="scientific">Splendidivirga corallicola</name>
    <dbReference type="NCBI Taxonomy" id="3051826"/>
    <lineage>
        <taxon>Bacteria</taxon>
        <taxon>Pseudomonadati</taxon>
        <taxon>Bacteroidota</taxon>
        <taxon>Cytophagia</taxon>
        <taxon>Cytophagales</taxon>
        <taxon>Splendidivirgaceae</taxon>
        <taxon>Splendidivirga</taxon>
    </lineage>
</organism>
<dbReference type="EMBL" id="JAUJEA010000003">
    <property type="protein sequence ID" value="MDN5201905.1"/>
    <property type="molecule type" value="Genomic_DNA"/>
</dbReference>
<dbReference type="CDD" id="cd07814">
    <property type="entry name" value="SRPBCC_CalC_Aha1-like"/>
    <property type="match status" value="1"/>
</dbReference>
<reference evidence="3" key="1">
    <citation type="submission" date="2023-06" db="EMBL/GenBank/DDBJ databases">
        <title>Genomic of Parafulvivirga corallium.</title>
        <authorList>
            <person name="Wang G."/>
        </authorList>
    </citation>
    <scope>NUCLEOTIDE SEQUENCE</scope>
    <source>
        <strain evidence="3">BMA10</strain>
    </source>
</reference>
<dbReference type="SUPFAM" id="SSF55961">
    <property type="entry name" value="Bet v1-like"/>
    <property type="match status" value="1"/>
</dbReference>
<comment type="similarity">
    <text evidence="1">Belongs to the AHA1 family.</text>
</comment>
<sequence>MEKDNYLYKEIWIKASVQQVFACFTEEEAMLTWHGKEVTLDPVPGGIYRVVFENGDVILGKFKEVLPNEKLVYTARYNDVDSVVTVNFVGENGGTKVSLKQEFKPDQDISTFQYGWDYFLGLLKKRWEQ</sequence>
<evidence type="ECO:0000259" key="2">
    <source>
        <dbReference type="Pfam" id="PF08327"/>
    </source>
</evidence>
<accession>A0ABT8KMG1</accession>
<evidence type="ECO:0000313" key="4">
    <source>
        <dbReference type="Proteomes" id="UP001172082"/>
    </source>
</evidence>
<keyword evidence="4" id="KW-1185">Reference proteome</keyword>
<feature type="domain" description="Activator of Hsp90 ATPase homologue 1/2-like C-terminal" evidence="2">
    <location>
        <begin position="14"/>
        <end position="125"/>
    </location>
</feature>
<dbReference type="RefSeq" id="WP_346751929.1">
    <property type="nucleotide sequence ID" value="NZ_JAUJEA010000003.1"/>
</dbReference>
<proteinExistence type="inferred from homology"/>
<gene>
    <name evidence="3" type="ORF">QQ008_11040</name>
</gene>
<dbReference type="InterPro" id="IPR013538">
    <property type="entry name" value="ASHA1/2-like_C"/>
</dbReference>
<dbReference type="Pfam" id="PF08327">
    <property type="entry name" value="AHSA1"/>
    <property type="match status" value="1"/>
</dbReference>
<protein>
    <submittedName>
        <fullName evidence="3">SRPBCC domain-containing protein</fullName>
    </submittedName>
</protein>
<evidence type="ECO:0000256" key="1">
    <source>
        <dbReference type="ARBA" id="ARBA00006817"/>
    </source>
</evidence>
<dbReference type="Proteomes" id="UP001172082">
    <property type="component" value="Unassembled WGS sequence"/>
</dbReference>